<evidence type="ECO:0000313" key="3">
    <source>
        <dbReference type="Proteomes" id="UP000831768"/>
    </source>
</evidence>
<accession>A0A8U0A0G7</accession>
<evidence type="ECO:0000256" key="1">
    <source>
        <dbReference type="SAM" id="Phobius"/>
    </source>
</evidence>
<dbReference type="AlphaFoldDB" id="A0A8U0A0G7"/>
<dbReference type="Proteomes" id="UP000831768">
    <property type="component" value="Chromosome"/>
</dbReference>
<dbReference type="GeneID" id="71928739"/>
<sequence>MSPIPSNFPLVRSLPWNGDHDRVYELLILCGPLVIGAIALFGRSVLTTAFAAGYIVVFVLYLLWIGISS</sequence>
<organism evidence="2 3">
    <name type="scientific">Halocatena salina</name>
    <dbReference type="NCBI Taxonomy" id="2934340"/>
    <lineage>
        <taxon>Archaea</taxon>
        <taxon>Methanobacteriati</taxon>
        <taxon>Methanobacteriota</taxon>
        <taxon>Stenosarchaea group</taxon>
        <taxon>Halobacteria</taxon>
        <taxon>Halobacteriales</taxon>
        <taxon>Natronomonadaceae</taxon>
        <taxon>Halocatena</taxon>
    </lineage>
</organism>
<protein>
    <submittedName>
        <fullName evidence="2">Uncharacterized protein</fullName>
    </submittedName>
</protein>
<keyword evidence="1" id="KW-0472">Membrane</keyword>
<reference evidence="2" key="1">
    <citation type="submission" date="2022-04" db="EMBL/GenBank/DDBJ databases">
        <title>Halocatena sp. nov., isolated from a salt lake.</title>
        <authorList>
            <person name="Cui H.-L."/>
        </authorList>
    </citation>
    <scope>NUCLEOTIDE SEQUENCE</scope>
    <source>
        <strain evidence="2">AD-1</strain>
    </source>
</reference>
<keyword evidence="3" id="KW-1185">Reference proteome</keyword>
<dbReference type="RefSeq" id="WP_247993302.1">
    <property type="nucleotide sequence ID" value="NZ_CP096019.1"/>
</dbReference>
<keyword evidence="1" id="KW-0812">Transmembrane</keyword>
<dbReference type="KEGG" id="haad:MW046_11790"/>
<name>A0A8U0A0G7_9EURY</name>
<dbReference type="EMBL" id="CP096019">
    <property type="protein sequence ID" value="UPM42631.1"/>
    <property type="molecule type" value="Genomic_DNA"/>
</dbReference>
<keyword evidence="1" id="KW-1133">Transmembrane helix</keyword>
<feature type="transmembrane region" description="Helical" evidence="1">
    <location>
        <begin position="23"/>
        <end position="42"/>
    </location>
</feature>
<evidence type="ECO:0000313" key="2">
    <source>
        <dbReference type="EMBL" id="UPM42631.1"/>
    </source>
</evidence>
<proteinExistence type="predicted"/>
<feature type="transmembrane region" description="Helical" evidence="1">
    <location>
        <begin position="49"/>
        <end position="67"/>
    </location>
</feature>
<gene>
    <name evidence="2" type="ORF">MW046_11790</name>
</gene>